<keyword evidence="1" id="KW-0472">Membrane</keyword>
<name>A0A2Z7C5M4_9LAMI</name>
<reference evidence="2 3" key="1">
    <citation type="journal article" date="2015" name="Proc. Natl. Acad. Sci. U.S.A.">
        <title>The resurrection genome of Boea hygrometrica: A blueprint for survival of dehydration.</title>
        <authorList>
            <person name="Xiao L."/>
            <person name="Yang G."/>
            <person name="Zhang L."/>
            <person name="Yang X."/>
            <person name="Zhao S."/>
            <person name="Ji Z."/>
            <person name="Zhou Q."/>
            <person name="Hu M."/>
            <person name="Wang Y."/>
            <person name="Chen M."/>
            <person name="Xu Y."/>
            <person name="Jin H."/>
            <person name="Xiao X."/>
            <person name="Hu G."/>
            <person name="Bao F."/>
            <person name="Hu Y."/>
            <person name="Wan P."/>
            <person name="Li L."/>
            <person name="Deng X."/>
            <person name="Kuang T."/>
            <person name="Xiang C."/>
            <person name="Zhu J.K."/>
            <person name="Oliver M.J."/>
            <person name="He Y."/>
        </authorList>
    </citation>
    <scope>NUCLEOTIDE SEQUENCE [LARGE SCALE GENOMIC DNA]</scope>
    <source>
        <strain evidence="3">cv. XS01</strain>
    </source>
</reference>
<feature type="transmembrane region" description="Helical" evidence="1">
    <location>
        <begin position="20"/>
        <end position="40"/>
    </location>
</feature>
<feature type="transmembrane region" description="Helical" evidence="1">
    <location>
        <begin position="100"/>
        <end position="119"/>
    </location>
</feature>
<dbReference type="PANTHER" id="PTHR33306:SF29">
    <property type="match status" value="1"/>
</dbReference>
<sequence length="131" mass="15126">MSSYFGERNPASWKEQTLDSLAAPPLPLAAFFTLFIMMMYFTNYSDYKETVERSKMGLRLYIFLLPILAILAAYVVTLRHRLWRDLTRPVPEAAAVGDDWSLPWGVVVLLVLVLVLVHYQPPFQSGWFRIV</sequence>
<protein>
    <submittedName>
        <fullName evidence="2">Uncharacterized protein</fullName>
    </submittedName>
</protein>
<dbReference type="AlphaFoldDB" id="A0A2Z7C5M4"/>
<feature type="transmembrane region" description="Helical" evidence="1">
    <location>
        <begin position="60"/>
        <end position="80"/>
    </location>
</feature>
<dbReference type="OrthoDB" id="1935034at2759"/>
<gene>
    <name evidence="2" type="ORF">F511_14187</name>
</gene>
<keyword evidence="1" id="KW-0812">Transmembrane</keyword>
<keyword evidence="3" id="KW-1185">Reference proteome</keyword>
<evidence type="ECO:0000313" key="2">
    <source>
        <dbReference type="EMBL" id="KZV39720.1"/>
    </source>
</evidence>
<accession>A0A2Z7C5M4</accession>
<dbReference type="EMBL" id="KV000899">
    <property type="protein sequence ID" value="KZV39720.1"/>
    <property type="molecule type" value="Genomic_DNA"/>
</dbReference>
<dbReference type="Proteomes" id="UP000250235">
    <property type="component" value="Unassembled WGS sequence"/>
</dbReference>
<dbReference type="PANTHER" id="PTHR33306">
    <property type="entry name" value="EXPRESSED PROTEIN-RELATED-RELATED"/>
    <property type="match status" value="1"/>
</dbReference>
<keyword evidence="1" id="KW-1133">Transmembrane helix</keyword>
<evidence type="ECO:0000313" key="3">
    <source>
        <dbReference type="Proteomes" id="UP000250235"/>
    </source>
</evidence>
<evidence type="ECO:0000256" key="1">
    <source>
        <dbReference type="SAM" id="Phobius"/>
    </source>
</evidence>
<organism evidence="2 3">
    <name type="scientific">Dorcoceras hygrometricum</name>
    <dbReference type="NCBI Taxonomy" id="472368"/>
    <lineage>
        <taxon>Eukaryota</taxon>
        <taxon>Viridiplantae</taxon>
        <taxon>Streptophyta</taxon>
        <taxon>Embryophyta</taxon>
        <taxon>Tracheophyta</taxon>
        <taxon>Spermatophyta</taxon>
        <taxon>Magnoliopsida</taxon>
        <taxon>eudicotyledons</taxon>
        <taxon>Gunneridae</taxon>
        <taxon>Pentapetalae</taxon>
        <taxon>asterids</taxon>
        <taxon>lamiids</taxon>
        <taxon>Lamiales</taxon>
        <taxon>Gesneriaceae</taxon>
        <taxon>Didymocarpoideae</taxon>
        <taxon>Trichosporeae</taxon>
        <taxon>Loxocarpinae</taxon>
        <taxon>Dorcoceras</taxon>
    </lineage>
</organism>
<proteinExistence type="predicted"/>